<dbReference type="CDD" id="cd07153">
    <property type="entry name" value="Fur_like"/>
    <property type="match status" value="1"/>
</dbReference>
<keyword evidence="3 7" id="KW-0862">Zinc</keyword>
<feature type="binding site" evidence="8">
    <location>
        <position position="96"/>
    </location>
    <ligand>
        <name>Fe cation</name>
        <dbReference type="ChEBI" id="CHEBI:24875"/>
    </ligand>
</feature>
<organism evidence="9 10">
    <name type="scientific">Oceanispirochaeta crateris</name>
    <dbReference type="NCBI Taxonomy" id="2518645"/>
    <lineage>
        <taxon>Bacteria</taxon>
        <taxon>Pseudomonadati</taxon>
        <taxon>Spirochaetota</taxon>
        <taxon>Spirochaetia</taxon>
        <taxon>Spirochaetales</taxon>
        <taxon>Spirochaetaceae</taxon>
        <taxon>Oceanispirochaeta</taxon>
    </lineage>
</organism>
<dbReference type="InterPro" id="IPR002481">
    <property type="entry name" value="FUR"/>
</dbReference>
<comment type="cofactor">
    <cofactor evidence="8">
        <name>Mn(2+)</name>
        <dbReference type="ChEBI" id="CHEBI:29035"/>
    </cofactor>
    <cofactor evidence="8">
        <name>Fe(2+)</name>
        <dbReference type="ChEBI" id="CHEBI:29033"/>
    </cofactor>
    <text evidence="8">Binds 1 Mn(2+) or Fe(2+) ion per subunit.</text>
</comment>
<evidence type="ECO:0000256" key="1">
    <source>
        <dbReference type="ARBA" id="ARBA00007957"/>
    </source>
</evidence>
<dbReference type="GO" id="GO:0045892">
    <property type="term" value="P:negative regulation of DNA-templated transcription"/>
    <property type="evidence" value="ECO:0007669"/>
    <property type="project" value="TreeGrafter"/>
</dbReference>
<dbReference type="InterPro" id="IPR036388">
    <property type="entry name" value="WH-like_DNA-bd_sf"/>
</dbReference>
<comment type="cofactor">
    <cofactor evidence="7">
        <name>Zn(2+)</name>
        <dbReference type="ChEBI" id="CHEBI:29105"/>
    </cofactor>
    <text evidence="7">Binds 1 zinc ion per subunit.</text>
</comment>
<gene>
    <name evidence="9" type="ORF">EXM22_06905</name>
</gene>
<dbReference type="GO" id="GO:0000976">
    <property type="term" value="F:transcription cis-regulatory region binding"/>
    <property type="evidence" value="ECO:0007669"/>
    <property type="project" value="TreeGrafter"/>
</dbReference>
<keyword evidence="6" id="KW-0804">Transcription</keyword>
<dbReference type="SUPFAM" id="SSF46785">
    <property type="entry name" value="Winged helix' DNA-binding domain"/>
    <property type="match status" value="1"/>
</dbReference>
<keyword evidence="5" id="KW-0238">DNA-binding</keyword>
<protein>
    <submittedName>
        <fullName evidence="9">Transcriptional repressor</fullName>
    </submittedName>
</protein>
<comment type="similarity">
    <text evidence="1">Belongs to the Fur family.</text>
</comment>
<evidence type="ECO:0000256" key="6">
    <source>
        <dbReference type="ARBA" id="ARBA00023163"/>
    </source>
</evidence>
<dbReference type="GO" id="GO:1900376">
    <property type="term" value="P:regulation of secondary metabolite biosynthetic process"/>
    <property type="evidence" value="ECO:0007669"/>
    <property type="project" value="TreeGrafter"/>
</dbReference>
<evidence type="ECO:0000256" key="5">
    <source>
        <dbReference type="ARBA" id="ARBA00023125"/>
    </source>
</evidence>
<feature type="binding site" evidence="8">
    <location>
        <position position="113"/>
    </location>
    <ligand>
        <name>Fe cation</name>
        <dbReference type="ChEBI" id="CHEBI:24875"/>
    </ligand>
</feature>
<evidence type="ECO:0000256" key="4">
    <source>
        <dbReference type="ARBA" id="ARBA00023015"/>
    </source>
</evidence>
<keyword evidence="2" id="KW-0678">Repressor</keyword>
<dbReference type="PANTHER" id="PTHR33202:SF7">
    <property type="entry name" value="FERRIC UPTAKE REGULATION PROTEIN"/>
    <property type="match status" value="1"/>
</dbReference>
<name>A0A5C1QJH5_9SPIO</name>
<evidence type="ECO:0000256" key="8">
    <source>
        <dbReference type="PIRSR" id="PIRSR602481-2"/>
    </source>
</evidence>
<evidence type="ECO:0000313" key="9">
    <source>
        <dbReference type="EMBL" id="QEN07731.1"/>
    </source>
</evidence>
<sequence>MEYRKSKQRDEILNILRETNIHPTANWIYDKLKKENSRLSLGTVYRNLSILVEQDLVDRIDFGSTFDRYEAKKGGHYHFVCENCGEVSDLEMPVMEELNSQVEKKFGLKTNKHRLEFFGICRKCG</sequence>
<dbReference type="Pfam" id="PF01475">
    <property type="entry name" value="FUR"/>
    <property type="match status" value="1"/>
</dbReference>
<reference evidence="9 10" key="1">
    <citation type="submission" date="2019-02" db="EMBL/GenBank/DDBJ databases">
        <title>Complete Genome Sequence and Methylome Analysis of free living Spirochaetas.</title>
        <authorList>
            <person name="Fomenkov A."/>
            <person name="Dubinina G."/>
            <person name="Leshcheva N."/>
            <person name="Mikheeva N."/>
            <person name="Grabovich M."/>
            <person name="Vincze T."/>
            <person name="Roberts R.J."/>
        </authorList>
    </citation>
    <scope>NUCLEOTIDE SEQUENCE [LARGE SCALE GENOMIC DNA]</scope>
    <source>
        <strain evidence="9 10">K2</strain>
    </source>
</reference>
<proteinExistence type="inferred from homology"/>
<evidence type="ECO:0000313" key="10">
    <source>
        <dbReference type="Proteomes" id="UP000324209"/>
    </source>
</evidence>
<feature type="binding site" evidence="7">
    <location>
        <position position="124"/>
    </location>
    <ligand>
        <name>Zn(2+)</name>
        <dbReference type="ChEBI" id="CHEBI:29105"/>
    </ligand>
</feature>
<dbReference type="GO" id="GO:0008270">
    <property type="term" value="F:zinc ion binding"/>
    <property type="evidence" value="ECO:0007669"/>
    <property type="project" value="TreeGrafter"/>
</dbReference>
<dbReference type="InterPro" id="IPR043135">
    <property type="entry name" value="Fur_C"/>
</dbReference>
<keyword evidence="7" id="KW-0479">Metal-binding</keyword>
<dbReference type="KEGG" id="ock:EXM22_06905"/>
<accession>A0A5C1QJH5</accession>
<dbReference type="AlphaFoldDB" id="A0A5C1QJH5"/>
<evidence type="ECO:0000256" key="2">
    <source>
        <dbReference type="ARBA" id="ARBA00022491"/>
    </source>
</evidence>
<dbReference type="GO" id="GO:0003700">
    <property type="term" value="F:DNA-binding transcription factor activity"/>
    <property type="evidence" value="ECO:0007669"/>
    <property type="project" value="InterPro"/>
</dbReference>
<feature type="binding site" evidence="7">
    <location>
        <position position="121"/>
    </location>
    <ligand>
        <name>Zn(2+)</name>
        <dbReference type="ChEBI" id="CHEBI:29105"/>
    </ligand>
</feature>
<feature type="binding site" evidence="7">
    <location>
        <position position="81"/>
    </location>
    <ligand>
        <name>Zn(2+)</name>
        <dbReference type="ChEBI" id="CHEBI:29105"/>
    </ligand>
</feature>
<dbReference type="InterPro" id="IPR036390">
    <property type="entry name" value="WH_DNA-bd_sf"/>
</dbReference>
<dbReference type="EMBL" id="CP036150">
    <property type="protein sequence ID" value="QEN07731.1"/>
    <property type="molecule type" value="Genomic_DNA"/>
</dbReference>
<dbReference type="Gene3D" id="3.30.1490.190">
    <property type="match status" value="1"/>
</dbReference>
<evidence type="ECO:0000256" key="3">
    <source>
        <dbReference type="ARBA" id="ARBA00022833"/>
    </source>
</evidence>
<dbReference type="Proteomes" id="UP000324209">
    <property type="component" value="Chromosome"/>
</dbReference>
<keyword evidence="4" id="KW-0805">Transcription regulation</keyword>
<dbReference type="Gene3D" id="1.10.10.10">
    <property type="entry name" value="Winged helix-like DNA-binding domain superfamily/Winged helix DNA-binding domain"/>
    <property type="match status" value="1"/>
</dbReference>
<dbReference type="PANTHER" id="PTHR33202">
    <property type="entry name" value="ZINC UPTAKE REGULATION PROTEIN"/>
    <property type="match status" value="1"/>
</dbReference>
<evidence type="ECO:0000256" key="7">
    <source>
        <dbReference type="PIRSR" id="PIRSR602481-1"/>
    </source>
</evidence>
<dbReference type="OrthoDB" id="8659436at2"/>
<keyword evidence="8" id="KW-0408">Iron</keyword>
<feature type="binding site" evidence="7">
    <location>
        <position position="84"/>
    </location>
    <ligand>
        <name>Zn(2+)</name>
        <dbReference type="ChEBI" id="CHEBI:29105"/>
    </ligand>
</feature>
<keyword evidence="10" id="KW-1185">Reference proteome</keyword>